<dbReference type="PRINTS" id="PR00420">
    <property type="entry name" value="RNGMNOXGNASE"/>
</dbReference>
<protein>
    <submittedName>
        <fullName evidence="9">FAD-binding protein</fullName>
    </submittedName>
</protein>
<evidence type="ECO:0000256" key="1">
    <source>
        <dbReference type="ARBA" id="ARBA00001974"/>
    </source>
</evidence>
<evidence type="ECO:0000259" key="8">
    <source>
        <dbReference type="Pfam" id="PF01494"/>
    </source>
</evidence>
<evidence type="ECO:0000256" key="5">
    <source>
        <dbReference type="ARBA" id="ARBA00022827"/>
    </source>
</evidence>
<sequence>MTAQHTDILVAGGGVAGLIATITLARTGAQVTCVDPVPPVTDIAAEGADLRSTAFLQPSVALLRSAGLWDRLAPHAQPLETMRIADAGGPVCAVRELADFRASELGHEAFGYNLPNWLLRREFMAVIGDMAGVDFVAPCKVERITPRTSGPIVHLDDGRALRPELLVAADGRGSLIRRSLGIGVKTRTFGQKALVFNVSHPRPHENVSTEIHRAGGPFTLVPLPDDSDGTHRSAVVWMDRGPEIQRLAALDTAAFEAALNERACDMLGHLTVISRKVAWPIIAQTAERMTGPATVLMAEAAHVVPPIGAQGLNMSLADLSALRDMVIRARTDGRPLGDPVLLAEYEKTRARDVALRTTGVDLLNSASIMSAPALRDLRRQGLRALSGMAPVRKLAMQAGLGMGRGDGA</sequence>
<evidence type="ECO:0000313" key="9">
    <source>
        <dbReference type="EMBL" id="MXU65973.1"/>
    </source>
</evidence>
<organism evidence="9 10">
    <name type="scientific">Oceanomicrobium pacificus</name>
    <dbReference type="NCBI Taxonomy" id="2692916"/>
    <lineage>
        <taxon>Bacteria</taxon>
        <taxon>Pseudomonadati</taxon>
        <taxon>Pseudomonadota</taxon>
        <taxon>Alphaproteobacteria</taxon>
        <taxon>Rhodobacterales</taxon>
        <taxon>Paracoccaceae</taxon>
        <taxon>Oceanomicrobium</taxon>
    </lineage>
</organism>
<keyword evidence="10" id="KW-1185">Reference proteome</keyword>
<comment type="similarity">
    <text evidence="3">Belongs to the UbiH/COQ6 family.</text>
</comment>
<dbReference type="InterPro" id="IPR002938">
    <property type="entry name" value="FAD-bd"/>
</dbReference>
<dbReference type="AlphaFoldDB" id="A0A6B0TY97"/>
<dbReference type="InterPro" id="IPR010971">
    <property type="entry name" value="UbiH/COQ6"/>
</dbReference>
<dbReference type="EMBL" id="WUWG01000003">
    <property type="protein sequence ID" value="MXU65973.1"/>
    <property type="molecule type" value="Genomic_DNA"/>
</dbReference>
<keyword evidence="7" id="KW-0503">Monooxygenase</keyword>
<dbReference type="PANTHER" id="PTHR43876:SF7">
    <property type="entry name" value="UBIQUINONE BIOSYNTHESIS MONOOXYGENASE COQ6, MITOCHONDRIAL"/>
    <property type="match status" value="1"/>
</dbReference>
<reference evidence="9 10" key="1">
    <citation type="submission" date="2019-12" db="EMBL/GenBank/DDBJ databases">
        <title>Strain KN286 was isolated from seawater, which was collected from Caroline Seamount in the tropical western Pacific.</title>
        <authorList>
            <person name="Wang Q."/>
        </authorList>
    </citation>
    <scope>NUCLEOTIDE SEQUENCE [LARGE SCALE GENOMIC DNA]</scope>
    <source>
        <strain evidence="9 10">KN286</strain>
    </source>
</reference>
<name>A0A6B0TY97_9RHOB</name>
<dbReference type="PANTHER" id="PTHR43876">
    <property type="entry name" value="UBIQUINONE BIOSYNTHESIS MONOOXYGENASE COQ6, MITOCHONDRIAL"/>
    <property type="match status" value="1"/>
</dbReference>
<dbReference type="InterPro" id="IPR036188">
    <property type="entry name" value="FAD/NAD-bd_sf"/>
</dbReference>
<comment type="pathway">
    <text evidence="2">Cofactor biosynthesis; ubiquinone biosynthesis.</text>
</comment>
<dbReference type="NCBIfam" id="TIGR01988">
    <property type="entry name" value="Ubi-OHases"/>
    <property type="match status" value="1"/>
</dbReference>
<evidence type="ECO:0000256" key="4">
    <source>
        <dbReference type="ARBA" id="ARBA00022630"/>
    </source>
</evidence>
<evidence type="ECO:0000256" key="7">
    <source>
        <dbReference type="ARBA" id="ARBA00023033"/>
    </source>
</evidence>
<evidence type="ECO:0000256" key="6">
    <source>
        <dbReference type="ARBA" id="ARBA00023002"/>
    </source>
</evidence>
<dbReference type="Gene3D" id="3.50.50.60">
    <property type="entry name" value="FAD/NAD(P)-binding domain"/>
    <property type="match status" value="2"/>
</dbReference>
<gene>
    <name evidence="9" type="ORF">GSH16_10975</name>
</gene>
<dbReference type="Proteomes" id="UP000436016">
    <property type="component" value="Unassembled WGS sequence"/>
</dbReference>
<evidence type="ECO:0000256" key="3">
    <source>
        <dbReference type="ARBA" id="ARBA00005349"/>
    </source>
</evidence>
<proteinExistence type="inferred from homology"/>
<keyword evidence="6" id="KW-0560">Oxidoreductase</keyword>
<comment type="caution">
    <text evidence="9">The sequence shown here is derived from an EMBL/GenBank/DDBJ whole genome shotgun (WGS) entry which is preliminary data.</text>
</comment>
<comment type="cofactor">
    <cofactor evidence="1">
        <name>FAD</name>
        <dbReference type="ChEBI" id="CHEBI:57692"/>
    </cofactor>
</comment>
<accession>A0A6B0TY97</accession>
<dbReference type="GO" id="GO:0016705">
    <property type="term" value="F:oxidoreductase activity, acting on paired donors, with incorporation or reduction of molecular oxygen"/>
    <property type="evidence" value="ECO:0007669"/>
    <property type="project" value="InterPro"/>
</dbReference>
<dbReference type="GO" id="GO:0071949">
    <property type="term" value="F:FAD binding"/>
    <property type="evidence" value="ECO:0007669"/>
    <property type="project" value="InterPro"/>
</dbReference>
<dbReference type="InterPro" id="IPR051205">
    <property type="entry name" value="UbiH/COQ6_monooxygenase"/>
</dbReference>
<dbReference type="GO" id="GO:0006744">
    <property type="term" value="P:ubiquinone biosynthetic process"/>
    <property type="evidence" value="ECO:0007669"/>
    <property type="project" value="UniProtKB-UniPathway"/>
</dbReference>
<dbReference type="Pfam" id="PF01494">
    <property type="entry name" value="FAD_binding_3"/>
    <property type="match status" value="1"/>
</dbReference>
<dbReference type="UniPathway" id="UPA00232"/>
<dbReference type="GO" id="GO:0004497">
    <property type="term" value="F:monooxygenase activity"/>
    <property type="evidence" value="ECO:0007669"/>
    <property type="project" value="UniProtKB-KW"/>
</dbReference>
<keyword evidence="5" id="KW-0274">FAD</keyword>
<evidence type="ECO:0000256" key="2">
    <source>
        <dbReference type="ARBA" id="ARBA00004749"/>
    </source>
</evidence>
<evidence type="ECO:0000313" key="10">
    <source>
        <dbReference type="Proteomes" id="UP000436016"/>
    </source>
</evidence>
<feature type="domain" description="FAD-binding" evidence="8">
    <location>
        <begin position="6"/>
        <end position="350"/>
    </location>
</feature>
<dbReference type="SUPFAM" id="SSF51905">
    <property type="entry name" value="FAD/NAD(P)-binding domain"/>
    <property type="match status" value="1"/>
</dbReference>
<dbReference type="RefSeq" id="WP_160854942.1">
    <property type="nucleotide sequence ID" value="NZ_WUWG01000003.1"/>
</dbReference>
<keyword evidence="4" id="KW-0285">Flavoprotein</keyword>